<dbReference type="InterPro" id="IPR010656">
    <property type="entry name" value="DctM"/>
</dbReference>
<dbReference type="PANTHER" id="PTHR33362:SF5">
    <property type="entry name" value="C4-DICARBOXYLATE TRAP TRANSPORTER LARGE PERMEASE PROTEIN DCTM"/>
    <property type="match status" value="1"/>
</dbReference>
<feature type="transmembrane region" description="Helical" evidence="7">
    <location>
        <begin position="6"/>
        <end position="39"/>
    </location>
</feature>
<dbReference type="EMBL" id="CP016312">
    <property type="protein sequence ID" value="APD08330.1"/>
    <property type="molecule type" value="Genomic_DNA"/>
</dbReference>
<dbReference type="Proteomes" id="UP000182993">
    <property type="component" value="Chromosome"/>
</dbReference>
<proteinExistence type="predicted"/>
<keyword evidence="5 7" id="KW-1133">Transmembrane helix</keyword>
<feature type="transmembrane region" description="Helical" evidence="7">
    <location>
        <begin position="100"/>
        <end position="123"/>
    </location>
</feature>
<dbReference type="NCBIfam" id="TIGR00786">
    <property type="entry name" value="dctM"/>
    <property type="match status" value="1"/>
</dbReference>
<name>A0A1J0LQK2_THEBO</name>
<evidence type="ECO:0000256" key="5">
    <source>
        <dbReference type="ARBA" id="ARBA00022989"/>
    </source>
</evidence>
<feature type="transmembrane region" description="Helical" evidence="7">
    <location>
        <begin position="144"/>
        <end position="168"/>
    </location>
</feature>
<sequence length="434" mass="46051">MNPTELGLLGILVLLILFGLGVPVAFAMALVGLVGMAVLIPLDAAASLAARDVFNQFSSYSLSAITLFVLMGYYASMAGLGEVLYRAFYALVGPLRGGLGVATILACSGFASVSGSSAATAAAMGRMALPEMRRYGYDPAFSGATVAAGGALGILIPPSTVFLVYAFLTTQPVGHLFLAGILPGIVLTLLLAATAYGVALWRPNSAPPAESKPWEERFRALLGAWQVPLLFVLVVGGLFWGWFSPTQAGAIGAAGSLAFAAINRRFTWASFVAATAESLRTSIMILTLIAGATLFGRFLVLTRIPFHLADWVETLPLGPESILFAIVFIFFLGGFFMDSMALVTLLVPVFFPVVQRLGFDPIWFGVLVVLTAEMGVITPPVGVNVYVVKAMLPDVSLEAIFRWVMLFLIPLFALVGLLFLFPQLALWLPGTLGR</sequence>
<dbReference type="PIRSF" id="PIRSF006066">
    <property type="entry name" value="HI0050"/>
    <property type="match status" value="1"/>
</dbReference>
<organism evidence="9 10">
    <name type="scientific">Thermus brockianus</name>
    <dbReference type="NCBI Taxonomy" id="56956"/>
    <lineage>
        <taxon>Bacteria</taxon>
        <taxon>Thermotogati</taxon>
        <taxon>Deinococcota</taxon>
        <taxon>Deinococci</taxon>
        <taxon>Thermales</taxon>
        <taxon>Thermaceae</taxon>
        <taxon>Thermus</taxon>
    </lineage>
</organism>
<reference evidence="10" key="1">
    <citation type="submission" date="2016-06" db="EMBL/GenBank/DDBJ databases">
        <title>Whole genome sequencing of Thermus brockianus strain GE-1.</title>
        <authorList>
            <person name="Schaefers C."/>
            <person name="Blank S."/>
            <person name="Wiebusch S."/>
            <person name="Elleuche S."/>
            <person name="Antranikian G."/>
        </authorList>
    </citation>
    <scope>NUCLEOTIDE SEQUENCE [LARGE SCALE GENOMIC DNA]</scope>
    <source>
        <strain evidence="10">GE-1</strain>
    </source>
</reference>
<keyword evidence="2" id="KW-1003">Cell membrane</keyword>
<keyword evidence="6 7" id="KW-0472">Membrane</keyword>
<evidence type="ECO:0000313" key="9">
    <source>
        <dbReference type="EMBL" id="APD08330.1"/>
    </source>
</evidence>
<dbReference type="InterPro" id="IPR004681">
    <property type="entry name" value="TRAP_DctM"/>
</dbReference>
<evidence type="ECO:0000256" key="3">
    <source>
        <dbReference type="ARBA" id="ARBA00022519"/>
    </source>
</evidence>
<feature type="transmembrane region" description="Helical" evidence="7">
    <location>
        <begin position="174"/>
        <end position="199"/>
    </location>
</feature>
<feature type="transmembrane region" description="Helical" evidence="7">
    <location>
        <begin position="220"/>
        <end position="240"/>
    </location>
</feature>
<evidence type="ECO:0000256" key="2">
    <source>
        <dbReference type="ARBA" id="ARBA00022475"/>
    </source>
</evidence>
<feature type="transmembrane region" description="Helical" evidence="7">
    <location>
        <begin position="363"/>
        <end position="388"/>
    </location>
</feature>
<evidence type="ECO:0000259" key="8">
    <source>
        <dbReference type="Pfam" id="PF06808"/>
    </source>
</evidence>
<keyword evidence="4 7" id="KW-0812">Transmembrane</keyword>
<comment type="subcellular location">
    <subcellularLocation>
        <location evidence="1">Cell inner membrane</location>
        <topology evidence="1">Multi-pass membrane protein</topology>
    </subcellularLocation>
</comment>
<evidence type="ECO:0000256" key="7">
    <source>
        <dbReference type="SAM" id="Phobius"/>
    </source>
</evidence>
<evidence type="ECO:0000256" key="1">
    <source>
        <dbReference type="ARBA" id="ARBA00004429"/>
    </source>
</evidence>
<keyword evidence="3" id="KW-0997">Cell inner membrane</keyword>
<dbReference type="KEGG" id="tbc:A0O31_00099"/>
<feature type="transmembrane region" description="Helical" evidence="7">
    <location>
        <begin position="400"/>
        <end position="428"/>
    </location>
</feature>
<dbReference type="STRING" id="56956.A0O31_00099"/>
<gene>
    <name evidence="9" type="ORF">A0O31_00099</name>
</gene>
<feature type="transmembrane region" description="Helical" evidence="7">
    <location>
        <begin position="283"/>
        <end position="302"/>
    </location>
</feature>
<accession>A0A1J0LQK2</accession>
<feature type="transmembrane region" description="Helical" evidence="7">
    <location>
        <begin position="60"/>
        <end position="80"/>
    </location>
</feature>
<evidence type="ECO:0000256" key="6">
    <source>
        <dbReference type="ARBA" id="ARBA00023136"/>
    </source>
</evidence>
<protein>
    <submittedName>
        <fullName evidence="9">Large integral membrane transport protein</fullName>
    </submittedName>
</protein>
<evidence type="ECO:0000313" key="10">
    <source>
        <dbReference type="Proteomes" id="UP000182993"/>
    </source>
</evidence>
<dbReference type="GO" id="GO:0005886">
    <property type="term" value="C:plasma membrane"/>
    <property type="evidence" value="ECO:0007669"/>
    <property type="project" value="UniProtKB-SubCell"/>
</dbReference>
<feature type="transmembrane region" description="Helical" evidence="7">
    <location>
        <begin position="322"/>
        <end position="351"/>
    </location>
</feature>
<dbReference type="PANTHER" id="PTHR33362">
    <property type="entry name" value="SIALIC ACID TRAP TRANSPORTER PERMEASE PROTEIN SIAT-RELATED"/>
    <property type="match status" value="1"/>
</dbReference>
<dbReference type="OrthoDB" id="9785600at2"/>
<dbReference type="GO" id="GO:0022857">
    <property type="term" value="F:transmembrane transporter activity"/>
    <property type="evidence" value="ECO:0007669"/>
    <property type="project" value="TreeGrafter"/>
</dbReference>
<evidence type="ECO:0000256" key="4">
    <source>
        <dbReference type="ARBA" id="ARBA00022692"/>
    </source>
</evidence>
<dbReference type="RefSeq" id="WP_071676213.1">
    <property type="nucleotide sequence ID" value="NZ_CP016312.1"/>
</dbReference>
<feature type="domain" description="TRAP C4-dicarboxylate transport system permease DctM subunit" evidence="8">
    <location>
        <begin position="12"/>
        <end position="424"/>
    </location>
</feature>
<dbReference type="Pfam" id="PF06808">
    <property type="entry name" value="DctM"/>
    <property type="match status" value="1"/>
</dbReference>
<dbReference type="AlphaFoldDB" id="A0A1J0LQK2"/>